<name>A0ABY7DS29_MYAAR</name>
<protein>
    <submittedName>
        <fullName evidence="1">LR74A-like protein</fullName>
    </submittedName>
</protein>
<dbReference type="InterPro" id="IPR052394">
    <property type="entry name" value="LRR-containing"/>
</dbReference>
<accession>A0ABY7DS29</accession>
<gene>
    <name evidence="1" type="ORF">MAR_023767</name>
</gene>
<evidence type="ECO:0000313" key="1">
    <source>
        <dbReference type="EMBL" id="WAQ99394.1"/>
    </source>
</evidence>
<keyword evidence="2" id="KW-1185">Reference proteome</keyword>
<dbReference type="SMART" id="SM00368">
    <property type="entry name" value="LRR_RI"/>
    <property type="match status" value="4"/>
</dbReference>
<dbReference type="Gene3D" id="3.80.10.10">
    <property type="entry name" value="Ribonuclease Inhibitor"/>
    <property type="match status" value="2"/>
</dbReference>
<dbReference type="SUPFAM" id="SSF52047">
    <property type="entry name" value="RNI-like"/>
    <property type="match status" value="1"/>
</dbReference>
<dbReference type="InterPro" id="IPR032675">
    <property type="entry name" value="LRR_dom_sf"/>
</dbReference>
<sequence>MSKIVAFQTQRSKPKECRKSEFNDWDQIKRCSVDSIYKKVLHFRSAIYPVVLTRSRTNTPATVHRRRKRTESMMAADAMDGRSSALSSNNETPDNDNYFKEDFDFDGEEPEEPPLYPHLVHKPGTHCQEVYMKACNHLEISPSSAVYRSLTGERVSAQRQCLGPTGVKAVAISLAETLTVQALDLTENDIGVEGARYVGELIIENNFLRYLDPQHLKKLDPSKNDLKNASLRLLILSGNGVHQTGSAAIARALERNGTLESLDVSQNRLDRGCLETLFAGLKKNTSLRKLSIGHNPIKQNEAKLVLDFLVENTASGLNAVDLEGVSVDNGFLVLLGRLHEDRKLEIVHGHLRGAEIGVPDVNEGMLLQATDFFVWKELENIIGIDLEAFINGLLNNPLSERCTAIFVSRLKHGHTIDIR</sequence>
<organism evidence="1 2">
    <name type="scientific">Mya arenaria</name>
    <name type="common">Soft-shell clam</name>
    <dbReference type="NCBI Taxonomy" id="6604"/>
    <lineage>
        <taxon>Eukaryota</taxon>
        <taxon>Metazoa</taxon>
        <taxon>Spiralia</taxon>
        <taxon>Lophotrochozoa</taxon>
        <taxon>Mollusca</taxon>
        <taxon>Bivalvia</taxon>
        <taxon>Autobranchia</taxon>
        <taxon>Heteroconchia</taxon>
        <taxon>Euheterodonta</taxon>
        <taxon>Imparidentia</taxon>
        <taxon>Neoheterodontei</taxon>
        <taxon>Myida</taxon>
        <taxon>Myoidea</taxon>
        <taxon>Myidae</taxon>
        <taxon>Mya</taxon>
    </lineage>
</organism>
<reference evidence="1" key="1">
    <citation type="submission" date="2022-11" db="EMBL/GenBank/DDBJ databases">
        <title>Centuries of genome instability and evolution in soft-shell clam transmissible cancer (bioRxiv).</title>
        <authorList>
            <person name="Hart S.F.M."/>
            <person name="Yonemitsu M.A."/>
            <person name="Giersch R.M."/>
            <person name="Beal B.F."/>
            <person name="Arriagada G."/>
            <person name="Davis B.W."/>
            <person name="Ostrander E.A."/>
            <person name="Goff S.P."/>
            <person name="Metzger M.J."/>
        </authorList>
    </citation>
    <scope>NUCLEOTIDE SEQUENCE</scope>
    <source>
        <strain evidence="1">MELC-2E11</strain>
        <tissue evidence="1">Siphon/mantle</tissue>
    </source>
</reference>
<evidence type="ECO:0000313" key="2">
    <source>
        <dbReference type="Proteomes" id="UP001164746"/>
    </source>
</evidence>
<dbReference type="Pfam" id="PF13516">
    <property type="entry name" value="LRR_6"/>
    <property type="match status" value="2"/>
</dbReference>
<dbReference type="PANTHER" id="PTHR24114:SF2">
    <property type="entry name" value="F-BOX DOMAIN-CONTAINING PROTEIN-RELATED"/>
    <property type="match status" value="1"/>
</dbReference>
<proteinExistence type="predicted"/>
<dbReference type="EMBL" id="CP111014">
    <property type="protein sequence ID" value="WAQ99394.1"/>
    <property type="molecule type" value="Genomic_DNA"/>
</dbReference>
<dbReference type="InterPro" id="IPR001611">
    <property type="entry name" value="Leu-rich_rpt"/>
</dbReference>
<dbReference type="Proteomes" id="UP001164746">
    <property type="component" value="Chromosome 3"/>
</dbReference>
<dbReference type="PANTHER" id="PTHR24114">
    <property type="entry name" value="LEUCINE RICH REPEAT FAMILY PROTEIN"/>
    <property type="match status" value="1"/>
</dbReference>